<dbReference type="GO" id="GO:0008194">
    <property type="term" value="F:UDP-glycosyltransferase activity"/>
    <property type="evidence" value="ECO:0007669"/>
    <property type="project" value="InterPro"/>
</dbReference>
<dbReference type="PANTHER" id="PTHR48043:SF145">
    <property type="entry name" value="FI06409P-RELATED"/>
    <property type="match status" value="1"/>
</dbReference>
<evidence type="ECO:0008006" key="6">
    <source>
        <dbReference type="Google" id="ProtNLM"/>
    </source>
</evidence>
<reference evidence="4" key="1">
    <citation type="submission" date="2021-06" db="EMBL/GenBank/DDBJ databases">
        <authorList>
            <person name="Hodson N. C."/>
            <person name="Mongue J. A."/>
            <person name="Jaron S. K."/>
        </authorList>
    </citation>
    <scope>NUCLEOTIDE SEQUENCE</scope>
</reference>
<dbReference type="EMBL" id="CAJVCH010150413">
    <property type="protein sequence ID" value="CAG7727563.1"/>
    <property type="molecule type" value="Genomic_DNA"/>
</dbReference>
<evidence type="ECO:0000256" key="3">
    <source>
        <dbReference type="ARBA" id="ARBA00022679"/>
    </source>
</evidence>
<evidence type="ECO:0000313" key="4">
    <source>
        <dbReference type="EMBL" id="CAG7727563.1"/>
    </source>
</evidence>
<keyword evidence="5" id="KW-1185">Reference proteome</keyword>
<evidence type="ECO:0000256" key="1">
    <source>
        <dbReference type="ARBA" id="ARBA00009995"/>
    </source>
</evidence>
<evidence type="ECO:0000313" key="5">
    <source>
        <dbReference type="Proteomes" id="UP000708208"/>
    </source>
</evidence>
<keyword evidence="3" id="KW-0808">Transferase</keyword>
<evidence type="ECO:0000256" key="2">
    <source>
        <dbReference type="ARBA" id="ARBA00022676"/>
    </source>
</evidence>
<proteinExistence type="inferred from homology"/>
<accession>A0A8J2NV33</accession>
<dbReference type="Proteomes" id="UP000708208">
    <property type="component" value="Unassembled WGS sequence"/>
</dbReference>
<name>A0A8J2NV33_9HEXA</name>
<dbReference type="CDD" id="cd03784">
    <property type="entry name" value="GT1_Gtf-like"/>
    <property type="match status" value="3"/>
</dbReference>
<gene>
    <name evidence="4" type="ORF">AFUS01_LOCUS16399</name>
</gene>
<protein>
    <recommendedName>
        <fullName evidence="6">UDP-glycosyltransferase</fullName>
    </recommendedName>
</protein>
<dbReference type="PANTHER" id="PTHR48043">
    <property type="entry name" value="EG:EG0003.4 PROTEIN-RELATED"/>
    <property type="match status" value="1"/>
</dbReference>
<organism evidence="4 5">
    <name type="scientific">Allacma fusca</name>
    <dbReference type="NCBI Taxonomy" id="39272"/>
    <lineage>
        <taxon>Eukaryota</taxon>
        <taxon>Metazoa</taxon>
        <taxon>Ecdysozoa</taxon>
        <taxon>Arthropoda</taxon>
        <taxon>Hexapoda</taxon>
        <taxon>Collembola</taxon>
        <taxon>Symphypleona</taxon>
        <taxon>Sminthuridae</taxon>
        <taxon>Allacma</taxon>
    </lineage>
</organism>
<comment type="caution">
    <text evidence="4">The sequence shown here is derived from an EMBL/GenBank/DDBJ whole genome shotgun (WGS) entry which is preliminary data.</text>
</comment>
<comment type="similarity">
    <text evidence="1">Belongs to the UDP-glycosyltransferase family.</text>
</comment>
<sequence>MKDMNIVAYSVNHPRGIRTVVDIKDQMSTSGFASEMCQGIFLGTGFSCLQKTSRDEIIDTQWRSGDGAKILFYFGLSTYSHRISVWPLVEKLAFLGHEVTFFASFPPKKPNINVTEFSPISLQRLMEKSHGPGSDLIQKRAEGNHLSLWDDVLELGATMCEVLMADQEYLNFVTNHTFDLVVIDALHNECAYGVAHYQNSKIIIFDTTHPFQWQADIFGYAAETSWIPDLAVAYPQDMNFFQRLVNTWRPLMWYFRKVFLIYPRLEAAINKGFGLKDNSIIQLRDVESRTGLILTNTHFSIDYARSLPPFVVPVGGMHINTVINPLPEEIQEFIGKYKDTGFVYISFGTATQISKAKPEVRKVFFNAVRKFKVGFVWKWEGDAVPEGLPSNVITAKWLPQSDVLGHPNIKGFITHGGLLSTEEATYHGVPLIIFPFFAEQDYNAEKIHRVGNGIRLEFVGLTEQQLTEALAAILTNPKYDQKMKEISVLFKDQPSSKALRADDCLLPQLLPLSTYSHRIVVWPYVEKLASLGHNVTFLSAFPPKNPNPNVTEFHPQVLQNFMFKAFGSESDIIKIRARGKHPDMWKDLENIGMDMCDVLMKDPHYVDFIQSKHFDLVVIDPLHNECAYGVVQYHKSKFVIFGTSHPAMWLWEMFGIQPETSWIPDMAVAYPQEMSFVERFANTLIPLWWYFGKIFFMYPRIEAAVNEGFNLHGKDRLRIRDLEQNTSLVFSNSHFSVDYARSLPPMFVLVAGLHLTPPSGKNVPTKIQKFMDETGEDGFIYVSFGSAIQISKASPDIKQAFFRAFGNSTTRFIWKWDGPVPSEKPHNVITESWLPQAEILAHPNIKAFINHGGLLGTEEAIANEVPMISFPVFAEQDYNAERMHQVGYGIRMEIIGLKQHILENAIQEILTNPSYKIKMREISRRFKDRPNDPLDTAIWWTEYVLRSPRTPLMMPLGIHQNWFIRRGLDVWGKQFSLFLSTQRVTSTIPVWSLIWSADKYISEVSKISYNTFEVHGAKILFFYAGGTYSHKNGIWPLVTALADRGHDVTLISPFSRQPTVNSRVNDLAPKFLNEAMENVLKTDKLEDRQNGVENELWSKVPSMGPKFCRLIAENSKNDTILNAALVNSTYDLMIINCALAECGIMWAHYKKTRFMLAVSTSIFPWLYDVYGLPIESSWLPDLALQFNYPMGIYDRIKNYLWTLHFYYRRKTETYPEVEKLMMETFDLKTVPDFLDLEREASLVLMNTFPGTEFARALPPFFVQIGGMQCWLPKKPLPTELQSYMDSAEEGMEILGHPKILAYITHCGLNSIMEATYQGVPLIGMPLFGDQDYNAYHIRVYNMGIILEARDLTVEEMRSAISQVSTNKLIRGNAVKISKMFKDRQLSPIEAGVFWTDSCIHNLHLLQVDQQASTICSSEWEKTTLPRQEREIVPKP</sequence>
<dbReference type="Pfam" id="PF00201">
    <property type="entry name" value="UDPGT"/>
    <property type="match status" value="4"/>
</dbReference>
<dbReference type="FunFam" id="3.40.50.2000:FF:000050">
    <property type="entry name" value="UDP-glucuronosyltransferase"/>
    <property type="match status" value="2"/>
</dbReference>
<dbReference type="OrthoDB" id="5835829at2759"/>
<dbReference type="InterPro" id="IPR002213">
    <property type="entry name" value="UDP_glucos_trans"/>
</dbReference>
<keyword evidence="2" id="KW-0328">Glycosyltransferase</keyword>
<dbReference type="InterPro" id="IPR050271">
    <property type="entry name" value="UDP-glycosyltransferase"/>
</dbReference>